<accession>A0A7W9GBN6</accession>
<keyword evidence="2" id="KW-1185">Reference proteome</keyword>
<dbReference type="GO" id="GO:0016829">
    <property type="term" value="F:lyase activity"/>
    <property type="evidence" value="ECO:0007669"/>
    <property type="project" value="UniProtKB-KW"/>
</dbReference>
<dbReference type="AlphaFoldDB" id="A0A7W9GBN6"/>
<dbReference type="Gene3D" id="3.90.1150.10">
    <property type="entry name" value="Aspartate Aminotransferase, domain 1"/>
    <property type="match status" value="1"/>
</dbReference>
<proteinExistence type="predicted"/>
<dbReference type="EMBL" id="JACHMB010000001">
    <property type="protein sequence ID" value="MBB5780814.1"/>
    <property type="molecule type" value="Genomic_DNA"/>
</dbReference>
<gene>
    <name evidence="1" type="ORF">HD596_007570</name>
</gene>
<dbReference type="Proteomes" id="UP000579153">
    <property type="component" value="Unassembled WGS sequence"/>
</dbReference>
<sequence>MHDQGAERGLRSVVRASVHYYNTEEETDRLVEELAG</sequence>
<dbReference type="InterPro" id="IPR015422">
    <property type="entry name" value="PyrdxlP-dep_Trfase_small"/>
</dbReference>
<reference evidence="1 2" key="1">
    <citation type="submission" date="2020-08" db="EMBL/GenBank/DDBJ databases">
        <title>Sequencing the genomes of 1000 actinobacteria strains.</title>
        <authorList>
            <person name="Klenk H.-P."/>
        </authorList>
    </citation>
    <scope>NUCLEOTIDE SEQUENCE [LARGE SCALE GENOMIC DNA]</scope>
    <source>
        <strain evidence="1 2">DSM 45507</strain>
    </source>
</reference>
<organism evidence="1 2">
    <name type="scientific">Nonomuraea jabiensis</name>
    <dbReference type="NCBI Taxonomy" id="882448"/>
    <lineage>
        <taxon>Bacteria</taxon>
        <taxon>Bacillati</taxon>
        <taxon>Actinomycetota</taxon>
        <taxon>Actinomycetes</taxon>
        <taxon>Streptosporangiales</taxon>
        <taxon>Streptosporangiaceae</taxon>
        <taxon>Nonomuraea</taxon>
    </lineage>
</organism>
<keyword evidence="1" id="KW-0456">Lyase</keyword>
<evidence type="ECO:0000313" key="1">
    <source>
        <dbReference type="EMBL" id="MBB5780814.1"/>
    </source>
</evidence>
<protein>
    <submittedName>
        <fullName evidence="1">Selenocysteine lyase/cysteine desulfurase</fullName>
    </submittedName>
</protein>
<comment type="caution">
    <text evidence="1">The sequence shown here is derived from an EMBL/GenBank/DDBJ whole genome shotgun (WGS) entry which is preliminary data.</text>
</comment>
<evidence type="ECO:0000313" key="2">
    <source>
        <dbReference type="Proteomes" id="UP000579153"/>
    </source>
</evidence>
<name>A0A7W9GBN6_9ACTN</name>